<protein>
    <submittedName>
        <fullName evidence="14">Methyl-CpG-binding domain protein 1 isoform X1</fullName>
    </submittedName>
</protein>
<evidence type="ECO:0000256" key="6">
    <source>
        <dbReference type="ARBA" id="ARBA00023125"/>
    </source>
</evidence>
<dbReference type="GO" id="GO:0008270">
    <property type="term" value="F:zinc ion binding"/>
    <property type="evidence" value="ECO:0007669"/>
    <property type="project" value="UniProtKB-KW"/>
</dbReference>
<dbReference type="PANTHER" id="PTHR12396">
    <property type="entry name" value="METHYL-CPG BINDING PROTEIN, MBD"/>
    <property type="match status" value="1"/>
</dbReference>
<dbReference type="InterPro" id="IPR002857">
    <property type="entry name" value="Znf_CXXC"/>
</dbReference>
<evidence type="ECO:0000256" key="4">
    <source>
        <dbReference type="ARBA" id="ARBA00022833"/>
    </source>
</evidence>
<dbReference type="InterPro" id="IPR016177">
    <property type="entry name" value="DNA-bd_dom_sf"/>
</dbReference>
<keyword evidence="7" id="KW-0804">Transcription</keyword>
<keyword evidence="4" id="KW-0862">Zinc</keyword>
<dbReference type="CTD" id="4152"/>
<evidence type="ECO:0000259" key="11">
    <source>
        <dbReference type="PROSITE" id="PS50982"/>
    </source>
</evidence>
<dbReference type="OrthoDB" id="10072024at2759"/>
<dbReference type="RefSeq" id="XP_013916721.1">
    <property type="nucleotide sequence ID" value="XM_014061246.1"/>
</dbReference>
<dbReference type="PROSITE" id="PS51058">
    <property type="entry name" value="ZF_CXXC"/>
    <property type="match status" value="2"/>
</dbReference>
<proteinExistence type="predicted"/>
<reference evidence="14" key="1">
    <citation type="submission" date="2025-08" db="UniProtKB">
        <authorList>
            <consortium name="RefSeq"/>
        </authorList>
    </citation>
    <scope>IDENTIFICATION</scope>
    <source>
        <tissue evidence="14">Skeletal muscle</tissue>
    </source>
</reference>
<dbReference type="SMART" id="SM00391">
    <property type="entry name" value="MBD"/>
    <property type="match status" value="1"/>
</dbReference>
<evidence type="ECO:0000256" key="7">
    <source>
        <dbReference type="ARBA" id="ARBA00023163"/>
    </source>
</evidence>
<feature type="domain" description="MBD" evidence="11">
    <location>
        <begin position="1"/>
        <end position="69"/>
    </location>
</feature>
<dbReference type="KEGG" id="tsr:106544851"/>
<keyword evidence="8" id="KW-0539">Nucleus</keyword>
<dbReference type="GeneID" id="106544851"/>
<evidence type="ECO:0000256" key="2">
    <source>
        <dbReference type="ARBA" id="ARBA00022723"/>
    </source>
</evidence>
<name>A0A6I9XSK4_9SAUR</name>
<dbReference type="PROSITE" id="PS50982">
    <property type="entry name" value="MBD"/>
    <property type="match status" value="1"/>
</dbReference>
<evidence type="ECO:0000256" key="10">
    <source>
        <dbReference type="SAM" id="MobiDB-lite"/>
    </source>
</evidence>
<accession>A0A6I9XSK4</accession>
<dbReference type="Pfam" id="PF02008">
    <property type="entry name" value="zf-CXXC"/>
    <property type="match status" value="2"/>
</dbReference>
<feature type="compositionally biased region" description="Basic residues" evidence="10">
    <location>
        <begin position="376"/>
        <end position="400"/>
    </location>
</feature>
<dbReference type="GO" id="GO:0000122">
    <property type="term" value="P:negative regulation of transcription by RNA polymerase II"/>
    <property type="evidence" value="ECO:0007669"/>
    <property type="project" value="TreeGrafter"/>
</dbReference>
<evidence type="ECO:0000256" key="1">
    <source>
        <dbReference type="ARBA" id="ARBA00004123"/>
    </source>
</evidence>
<feature type="compositionally biased region" description="Polar residues" evidence="10">
    <location>
        <begin position="150"/>
        <end position="163"/>
    </location>
</feature>
<feature type="domain" description="CXXC-type" evidence="12">
    <location>
        <begin position="235"/>
        <end position="284"/>
    </location>
</feature>
<dbReference type="GO" id="GO:0005654">
    <property type="term" value="C:nucleoplasm"/>
    <property type="evidence" value="ECO:0007669"/>
    <property type="project" value="UniProtKB-ARBA"/>
</dbReference>
<feature type="domain" description="CXXC-type" evidence="12">
    <location>
        <begin position="398"/>
        <end position="446"/>
    </location>
</feature>
<dbReference type="SUPFAM" id="SSF54171">
    <property type="entry name" value="DNA-binding domain"/>
    <property type="match status" value="1"/>
</dbReference>
<dbReference type="PANTHER" id="PTHR12396:SF57">
    <property type="entry name" value="METHYL-CPG-BINDING DOMAIN PROTEIN 1"/>
    <property type="match status" value="1"/>
</dbReference>
<dbReference type="Proteomes" id="UP000504617">
    <property type="component" value="Unplaced"/>
</dbReference>
<evidence type="ECO:0000256" key="3">
    <source>
        <dbReference type="ARBA" id="ARBA00022771"/>
    </source>
</evidence>
<keyword evidence="3 9" id="KW-0863">Zinc-finger</keyword>
<gene>
    <name evidence="14" type="primary">MBD1</name>
</gene>
<dbReference type="GO" id="GO:0008327">
    <property type="term" value="F:methyl-CpG binding"/>
    <property type="evidence" value="ECO:0007669"/>
    <property type="project" value="TreeGrafter"/>
</dbReference>
<dbReference type="CDD" id="cd01396">
    <property type="entry name" value="MeCP2_MBD"/>
    <property type="match status" value="1"/>
</dbReference>
<evidence type="ECO:0000313" key="13">
    <source>
        <dbReference type="Proteomes" id="UP000504617"/>
    </source>
</evidence>
<sequence length="761" mass="85382">MTDGWVDCPSLGPGWKRREVLRKGGTRSGHSDTYYISPRGEKIRSRVELLRLLGCSRDLTDFDYRRGIFVEPNTEPLSSALFSPTEGSPQRVKKSSKKHLLHLAATTLPSKKRPCLQVFLEPQPSPGQGLLEQKPSEPELEFLGENQANMQSQQSALPVTQDQPAPKPGKRHQHPLPLIPSPGTIEDVTLQESNPKEAMACCASCQGQFPEIMLPSQRRCRWLCPDCRAQRRAFNREQRYYKGLDCGICQACEITEDCGTCAICLRRQRPGMKRQWKCVKRRCLERKKKISPKKDSCSSRKVIAETSAKNVFTPKQCGQKKPTLTSGGQFPKAQLAPGHPHRRQSATPKWKPTIQRDPEGNPLVRHTKKQLGVAKERKKVGRPPKHPVAKLKKSVHSSKNRQKRKCGECEACLLKTDCGRCDFCSDKPKFGGQNLKQQKCRWRQCLQFPMESSLISEWPEVPKSLGSEMPKQEKLHLQPQPQPPPPVKLKKETMSSASHQPTKECSVVPAYIQQEQAILHRPILPSAILGKDPDTKLPVINLLIATSPKNKQEYAEPGGNFQASSDSLVSARFPQFKKQSGTPSTEVVVLDDPEDDEMELLQQIQPPVIMEVYSLGGVQPLSQLDSVLREFLAELNEIPLPAHWEVLPLLGSPDLRLVQRSKHSTMSAAVIHIRPGLFFHVVVQDLLVPQEHKLYASHPARLTTVDEVVELICDLEAYQLCLGWPAGWHARQRSETCDILVHSGCCPQCRLNPWPSGSGTH</sequence>
<feature type="region of interest" description="Disordered" evidence="10">
    <location>
        <begin position="315"/>
        <end position="400"/>
    </location>
</feature>
<evidence type="ECO:0000259" key="12">
    <source>
        <dbReference type="PROSITE" id="PS51058"/>
    </source>
</evidence>
<comment type="subcellular location">
    <subcellularLocation>
        <location evidence="1">Nucleus</location>
    </subcellularLocation>
</comment>
<evidence type="ECO:0000256" key="8">
    <source>
        <dbReference type="ARBA" id="ARBA00023242"/>
    </source>
</evidence>
<keyword evidence="5" id="KW-0805">Transcription regulation</keyword>
<dbReference type="InterPro" id="IPR001739">
    <property type="entry name" value="Methyl_CpG_DNA-bd"/>
</dbReference>
<dbReference type="GO" id="GO:0006346">
    <property type="term" value="P:DNA methylation-dependent constitutive heterochromatin formation"/>
    <property type="evidence" value="ECO:0007669"/>
    <property type="project" value="TreeGrafter"/>
</dbReference>
<evidence type="ECO:0000313" key="14">
    <source>
        <dbReference type="RefSeq" id="XP_013916721.1"/>
    </source>
</evidence>
<keyword evidence="2" id="KW-0479">Metal-binding</keyword>
<dbReference type="Gene3D" id="3.30.890.10">
    <property type="entry name" value="Methyl-cpg-binding Protein 2, Chain A"/>
    <property type="match status" value="1"/>
</dbReference>
<keyword evidence="6" id="KW-0238">DNA-binding</keyword>
<evidence type="ECO:0000256" key="5">
    <source>
        <dbReference type="ARBA" id="ARBA00023015"/>
    </source>
</evidence>
<keyword evidence="13" id="KW-1185">Reference proteome</keyword>
<evidence type="ECO:0000256" key="9">
    <source>
        <dbReference type="PROSITE-ProRule" id="PRU00509"/>
    </source>
</evidence>
<organism evidence="13 14">
    <name type="scientific">Thamnophis sirtalis</name>
    <dbReference type="NCBI Taxonomy" id="35019"/>
    <lineage>
        <taxon>Eukaryota</taxon>
        <taxon>Metazoa</taxon>
        <taxon>Chordata</taxon>
        <taxon>Craniata</taxon>
        <taxon>Vertebrata</taxon>
        <taxon>Euteleostomi</taxon>
        <taxon>Lepidosauria</taxon>
        <taxon>Squamata</taxon>
        <taxon>Bifurcata</taxon>
        <taxon>Unidentata</taxon>
        <taxon>Episquamata</taxon>
        <taxon>Toxicofera</taxon>
        <taxon>Serpentes</taxon>
        <taxon>Colubroidea</taxon>
        <taxon>Colubridae</taxon>
        <taxon>Natricinae</taxon>
        <taxon>Thamnophis</taxon>
    </lineage>
</organism>
<feature type="region of interest" description="Disordered" evidence="10">
    <location>
        <begin position="150"/>
        <end position="182"/>
    </location>
</feature>
<dbReference type="Pfam" id="PF01429">
    <property type="entry name" value="MBD"/>
    <property type="match status" value="1"/>
</dbReference>
<feature type="region of interest" description="Disordered" evidence="10">
    <location>
        <begin position="462"/>
        <end position="500"/>
    </location>
</feature>
<dbReference type="AlphaFoldDB" id="A0A6I9XSK4"/>